<evidence type="ECO:0000313" key="7">
    <source>
        <dbReference type="Proteomes" id="UP000321595"/>
    </source>
</evidence>
<dbReference type="SUPFAM" id="SSF51445">
    <property type="entry name" value="(Trans)glycosidases"/>
    <property type="match status" value="1"/>
</dbReference>
<dbReference type="RefSeq" id="WP_146960546.1">
    <property type="nucleotide sequence ID" value="NZ_CP042467.1"/>
</dbReference>
<dbReference type="Gene3D" id="3.20.20.80">
    <property type="entry name" value="Glycosidases"/>
    <property type="match status" value="1"/>
</dbReference>
<name>A0A5B8XRJ1_9DELT</name>
<feature type="domain" description="Glycosyl hydrolase family 31 C-terminal" evidence="5">
    <location>
        <begin position="637"/>
        <end position="720"/>
    </location>
</feature>
<reference evidence="6 7" key="1">
    <citation type="submission" date="2019-08" db="EMBL/GenBank/DDBJ databases">
        <authorList>
            <person name="Liang Q."/>
        </authorList>
    </citation>
    <scope>NUCLEOTIDE SEQUENCE [LARGE SCALE GENOMIC DNA]</scope>
    <source>
        <strain evidence="6 7">V1718</strain>
    </source>
</reference>
<evidence type="ECO:0008006" key="8">
    <source>
        <dbReference type="Google" id="ProtNLM"/>
    </source>
</evidence>
<comment type="similarity">
    <text evidence="1 2">Belongs to the glycosyl hydrolase 31 family.</text>
</comment>
<evidence type="ECO:0000256" key="3">
    <source>
        <dbReference type="SAM" id="MobiDB-lite"/>
    </source>
</evidence>
<dbReference type="Gene3D" id="2.60.40.4040">
    <property type="match status" value="1"/>
</dbReference>
<dbReference type="PROSITE" id="PS51257">
    <property type="entry name" value="PROKAR_LIPOPROTEIN"/>
    <property type="match status" value="1"/>
</dbReference>
<keyword evidence="2" id="KW-0326">Glycosidase</keyword>
<dbReference type="Pfam" id="PF21365">
    <property type="entry name" value="Glyco_hydro_31_3rd"/>
    <property type="match status" value="1"/>
</dbReference>
<dbReference type="EMBL" id="CP042467">
    <property type="protein sequence ID" value="QED28270.1"/>
    <property type="molecule type" value="Genomic_DNA"/>
</dbReference>
<organism evidence="6 7">
    <name type="scientific">Microvenator marinus</name>
    <dbReference type="NCBI Taxonomy" id="2600177"/>
    <lineage>
        <taxon>Bacteria</taxon>
        <taxon>Deltaproteobacteria</taxon>
        <taxon>Bradymonadales</taxon>
        <taxon>Microvenatoraceae</taxon>
        <taxon>Microvenator</taxon>
    </lineage>
</organism>
<keyword evidence="7" id="KW-1185">Reference proteome</keyword>
<evidence type="ECO:0000313" key="6">
    <source>
        <dbReference type="EMBL" id="QED28270.1"/>
    </source>
</evidence>
<dbReference type="GO" id="GO:0004553">
    <property type="term" value="F:hydrolase activity, hydrolyzing O-glycosyl compounds"/>
    <property type="evidence" value="ECO:0007669"/>
    <property type="project" value="InterPro"/>
</dbReference>
<evidence type="ECO:0000256" key="1">
    <source>
        <dbReference type="ARBA" id="ARBA00007806"/>
    </source>
</evidence>
<dbReference type="Pfam" id="PF01055">
    <property type="entry name" value="Glyco_hydro_31_2nd"/>
    <property type="match status" value="1"/>
</dbReference>
<dbReference type="Proteomes" id="UP000321595">
    <property type="component" value="Chromosome"/>
</dbReference>
<feature type="compositionally biased region" description="Acidic residues" evidence="3">
    <location>
        <begin position="33"/>
        <end position="45"/>
    </location>
</feature>
<dbReference type="PANTHER" id="PTHR46959">
    <property type="entry name" value="SULFOQUINOVOSIDASE"/>
    <property type="match status" value="1"/>
</dbReference>
<evidence type="ECO:0000256" key="2">
    <source>
        <dbReference type="RuleBase" id="RU361185"/>
    </source>
</evidence>
<dbReference type="OrthoDB" id="176168at2"/>
<dbReference type="PANTHER" id="PTHR46959:SF2">
    <property type="entry name" value="SULFOQUINOVOSIDASE"/>
    <property type="match status" value="1"/>
</dbReference>
<evidence type="ECO:0000259" key="5">
    <source>
        <dbReference type="Pfam" id="PF21365"/>
    </source>
</evidence>
<keyword evidence="2" id="KW-0378">Hydrolase</keyword>
<dbReference type="GO" id="GO:0005975">
    <property type="term" value="P:carbohydrate metabolic process"/>
    <property type="evidence" value="ECO:0007669"/>
    <property type="project" value="InterPro"/>
</dbReference>
<dbReference type="InterPro" id="IPR048395">
    <property type="entry name" value="Glyco_hydro_31_C"/>
</dbReference>
<dbReference type="KEGG" id="bbae:FRD01_13730"/>
<dbReference type="InterPro" id="IPR000322">
    <property type="entry name" value="Glyco_hydro_31_TIM"/>
</dbReference>
<feature type="region of interest" description="Disordered" evidence="3">
    <location>
        <begin position="16"/>
        <end position="45"/>
    </location>
</feature>
<feature type="domain" description="Glycoside hydrolase family 31 TIM barrel" evidence="4">
    <location>
        <begin position="297"/>
        <end position="626"/>
    </location>
</feature>
<evidence type="ECO:0000259" key="4">
    <source>
        <dbReference type="Pfam" id="PF01055"/>
    </source>
</evidence>
<dbReference type="SUPFAM" id="SSF51011">
    <property type="entry name" value="Glycosyl hydrolase domain"/>
    <property type="match status" value="1"/>
</dbReference>
<accession>A0A5B8XRJ1</accession>
<gene>
    <name evidence="6" type="ORF">FRD01_13730</name>
</gene>
<sequence>MKFLILAAIGLSLACNDRTSDPQTPPNSVDTPDMTEADATPDMDETGCAAAGEVRVGAWNLTLDADGVLKIAGPDVELLSRSLCSAETPGVRMMRGGASVREAFGAFQIDLEPEGNEAQWFAGKNGVRMEESEDGAEITVPVENSEVRIQLTPDAEDGLRVQLVADEADAYVGGELSLECDGAAYFGLGSQVTGMDLGGRTYPLWTQEQGNGKPESGSPFPLKNIPEAAYAPMGIWHASTGWTGLVTHDGYSEIDLCQTDAVRLRSYQAFPGMVILSGTPRERLTKATEFTGRNQGVPDWVFGFWVNAVGGPARVEEVAQTVRDRGILASAIWTEDWIGGTSTDFGYRLSYAWEWDQEMYPNLPEQVDTLHERGFAFLAYFNPFVPQTTRMYQEGVDGGYLIKDDAGEVIVFSDPAFRQASLVDLTNPEALEWSQGYQRRAIQEIGADGWMVDFAEWLPTNTRLDNGLSGWDFHNLYPVAWQTANREMLEAELGETEAQWTYFARSGWASANGGTPGVAPTLWAGDQDTSWDYEDGFPTIFPIGAHLGMSGVAVYGSDIAGYSALSSPPTTKELFFRWMAAGAFHPLMRTHHGGAECENWSFDRDEETLLHTARYSRIHGRLLPYFSQLMEDAREFGWPIVRHPYLVEGDSPALWETEEYQYFLGDNILVAPVMTEAAVGRDVVLPGLWWPLFGESPVAAAEVRADAAVGEIPVFVRPGVALELMPEVDSFYPAVDAEVRDLSSVNSRIVALYPDENGSAASDSDLEITVQGLENWDPASLPECSSELPCVEGSVVRVVAETGESQVAGISLSVVAIPEGVTVLELGLAGDAWGALRTPSAYSPNPDAPTWCE</sequence>
<proteinExistence type="inferred from homology"/>
<dbReference type="AlphaFoldDB" id="A0A5B8XRJ1"/>
<dbReference type="InterPro" id="IPR052990">
    <property type="entry name" value="Sulfoquinovosidase_GH31"/>
</dbReference>
<protein>
    <recommendedName>
        <fullName evidence="8">Alpha-glucosidase</fullName>
    </recommendedName>
</protein>
<dbReference type="InterPro" id="IPR017853">
    <property type="entry name" value="GH"/>
</dbReference>
<dbReference type="Gene3D" id="2.60.40.1760">
    <property type="entry name" value="glycosyl hydrolase (family 31)"/>
    <property type="match status" value="1"/>
</dbReference>
<dbReference type="CDD" id="cd14752">
    <property type="entry name" value="GH31_N"/>
    <property type="match status" value="1"/>
</dbReference>